<keyword evidence="3" id="KW-1185">Reference proteome</keyword>
<name>A0ABR6FII5_9BURK</name>
<dbReference type="InterPro" id="IPR039422">
    <property type="entry name" value="MarR/SlyA-like"/>
</dbReference>
<dbReference type="PANTHER" id="PTHR33164">
    <property type="entry name" value="TRANSCRIPTIONAL REGULATOR, MARR FAMILY"/>
    <property type="match status" value="1"/>
</dbReference>
<dbReference type="InterPro" id="IPR036388">
    <property type="entry name" value="WH-like_DNA-bd_sf"/>
</dbReference>
<organism evidence="2 3">
    <name type="scientific">Paraburkholderia silvatlantica</name>
    <dbReference type="NCBI Taxonomy" id="321895"/>
    <lineage>
        <taxon>Bacteria</taxon>
        <taxon>Pseudomonadati</taxon>
        <taxon>Pseudomonadota</taxon>
        <taxon>Betaproteobacteria</taxon>
        <taxon>Burkholderiales</taxon>
        <taxon>Burkholderiaceae</taxon>
        <taxon>Paraburkholderia</taxon>
    </lineage>
</organism>
<dbReference type="Proteomes" id="UP000533533">
    <property type="component" value="Unassembled WGS sequence"/>
</dbReference>
<dbReference type="RefSeq" id="WP_110382867.1">
    <property type="nucleotide sequence ID" value="NZ_JACHVZ010000003.1"/>
</dbReference>
<dbReference type="PROSITE" id="PS50995">
    <property type="entry name" value="HTH_MARR_2"/>
    <property type="match status" value="1"/>
</dbReference>
<evidence type="ECO:0000259" key="1">
    <source>
        <dbReference type="PROSITE" id="PS50995"/>
    </source>
</evidence>
<accession>A0ABR6FII5</accession>
<evidence type="ECO:0000313" key="2">
    <source>
        <dbReference type="EMBL" id="MBB2926595.1"/>
    </source>
</evidence>
<protein>
    <submittedName>
        <fullName evidence="2">DNA-binding MarR family transcriptional regulator</fullName>
    </submittedName>
</protein>
<comment type="caution">
    <text evidence="2">The sequence shown here is derived from an EMBL/GenBank/DDBJ whole genome shotgun (WGS) entry which is preliminary data.</text>
</comment>
<keyword evidence="2" id="KW-0238">DNA-binding</keyword>
<dbReference type="InterPro" id="IPR036390">
    <property type="entry name" value="WH_DNA-bd_sf"/>
</dbReference>
<dbReference type="PANTHER" id="PTHR33164:SF43">
    <property type="entry name" value="HTH-TYPE TRANSCRIPTIONAL REPRESSOR YETL"/>
    <property type="match status" value="1"/>
</dbReference>
<feature type="domain" description="HTH marR-type" evidence="1">
    <location>
        <begin position="21"/>
        <end position="154"/>
    </location>
</feature>
<sequence>MRVNPEVLKDFFESRTLGSPDAAIGFVLWRLVHRFQREMNRALDEANLTHLQFTTLALVAWSNRSGEPVSQAELSRAAEIEPMQMSQMMNVLEAKGFIVRHAGKPHPRAKSASITPAGLDALESAMAIAIDVQKRVFGKSGSPGGDLLTIVQAL</sequence>
<dbReference type="EMBL" id="JACHVZ010000003">
    <property type="protein sequence ID" value="MBB2926595.1"/>
    <property type="molecule type" value="Genomic_DNA"/>
</dbReference>
<dbReference type="Gene3D" id="1.10.10.10">
    <property type="entry name" value="Winged helix-like DNA-binding domain superfamily/Winged helix DNA-binding domain"/>
    <property type="match status" value="1"/>
</dbReference>
<reference evidence="2 3" key="1">
    <citation type="submission" date="2020-08" db="EMBL/GenBank/DDBJ databases">
        <title>Genomic Encyclopedia of Type Strains, Phase IV (KMG-V): Genome sequencing to study the core and pangenomes of soil and plant-associated prokaryotes.</title>
        <authorList>
            <person name="Whitman W."/>
        </authorList>
    </citation>
    <scope>NUCLEOTIDE SEQUENCE [LARGE SCALE GENOMIC DNA]</scope>
    <source>
        <strain evidence="2 3">SRMrh-85</strain>
    </source>
</reference>
<proteinExistence type="predicted"/>
<evidence type="ECO:0000313" key="3">
    <source>
        <dbReference type="Proteomes" id="UP000533533"/>
    </source>
</evidence>
<dbReference type="SUPFAM" id="SSF46785">
    <property type="entry name" value="Winged helix' DNA-binding domain"/>
    <property type="match status" value="1"/>
</dbReference>
<dbReference type="GO" id="GO:0003677">
    <property type="term" value="F:DNA binding"/>
    <property type="evidence" value="ECO:0007669"/>
    <property type="project" value="UniProtKB-KW"/>
</dbReference>
<gene>
    <name evidence="2" type="ORF">FHX59_001004</name>
</gene>
<dbReference type="InterPro" id="IPR000835">
    <property type="entry name" value="HTH_MarR-typ"/>
</dbReference>